<dbReference type="AlphaFoldDB" id="A0A6B0SD89"/>
<evidence type="ECO:0000313" key="1">
    <source>
        <dbReference type="EMBL" id="MXR19684.1"/>
    </source>
</evidence>
<sequence>MRIAAQISAVRGALRAIFGWVQWVGKRVAAPLRKRDGPNKFRLSSADTGTTTYDGSVGWGNRPPAVLECPRCASDIFQHNAHDGIDCPRCVAEFSYEEFADLELRYLQCPVCRSKMQHGQRHPHQYDFPEWATCDGCRYHWEFKHSY</sequence>
<proteinExistence type="predicted"/>
<protein>
    <submittedName>
        <fullName evidence="1">Uncharacterized protein</fullName>
    </submittedName>
</protein>
<gene>
    <name evidence="1" type="ORF">GRX66_03340</name>
</gene>
<dbReference type="Proteomes" id="UP000471521">
    <property type="component" value="Unassembled WGS sequence"/>
</dbReference>
<evidence type="ECO:0000313" key="2">
    <source>
        <dbReference type="Proteomes" id="UP000471521"/>
    </source>
</evidence>
<dbReference type="EMBL" id="WUUU01000012">
    <property type="protein sequence ID" value="MXR19684.1"/>
    <property type="molecule type" value="Genomic_DNA"/>
</dbReference>
<accession>A0A6B0SD89</accession>
<reference evidence="1 2" key="1">
    <citation type="submission" date="2019-12" db="EMBL/GenBank/DDBJ databases">
        <title>Isolation and characterization of three novel carbon monoxide-oxidizing members of Halobacteria from salione crusts and soils.</title>
        <authorList>
            <person name="Myers M.R."/>
            <person name="King G.M."/>
        </authorList>
    </citation>
    <scope>NUCLEOTIDE SEQUENCE [LARGE SCALE GENOMIC DNA]</scope>
    <source>
        <strain evidence="1 2">PCN9</strain>
    </source>
</reference>
<dbReference type="OrthoDB" id="211422at2157"/>
<organism evidence="1 2">
    <name type="scientific">Halobacterium bonnevillei</name>
    <dbReference type="NCBI Taxonomy" id="2692200"/>
    <lineage>
        <taxon>Archaea</taxon>
        <taxon>Methanobacteriati</taxon>
        <taxon>Methanobacteriota</taxon>
        <taxon>Stenosarchaea group</taxon>
        <taxon>Halobacteria</taxon>
        <taxon>Halobacteriales</taxon>
        <taxon>Halobacteriaceae</taxon>
        <taxon>Halobacterium</taxon>
    </lineage>
</organism>
<comment type="caution">
    <text evidence="1">The sequence shown here is derived from an EMBL/GenBank/DDBJ whole genome shotgun (WGS) entry which is preliminary data.</text>
</comment>
<keyword evidence="2" id="KW-1185">Reference proteome</keyword>
<name>A0A6B0SD89_9EURY</name>